<dbReference type="GO" id="GO:0005829">
    <property type="term" value="C:cytosol"/>
    <property type="evidence" value="ECO:0007669"/>
    <property type="project" value="TreeGrafter"/>
</dbReference>
<keyword evidence="5" id="KW-0010">Activator</keyword>
<dbReference type="PROSITE" id="PS51755">
    <property type="entry name" value="OMPR_PHOB"/>
    <property type="match status" value="1"/>
</dbReference>
<accession>A0A4R7J154</accession>
<evidence type="ECO:0000256" key="4">
    <source>
        <dbReference type="ARBA" id="ARBA00023125"/>
    </source>
</evidence>
<organism evidence="9 10">
    <name type="scientific">Naumannella halotolerans</name>
    <dbReference type="NCBI Taxonomy" id="993414"/>
    <lineage>
        <taxon>Bacteria</taxon>
        <taxon>Bacillati</taxon>
        <taxon>Actinomycetota</taxon>
        <taxon>Actinomycetes</taxon>
        <taxon>Propionibacteriales</taxon>
        <taxon>Propionibacteriaceae</taxon>
        <taxon>Naumannella</taxon>
    </lineage>
</organism>
<feature type="DNA-binding region" description="OmpR/PhoB-type" evidence="7">
    <location>
        <begin position="120"/>
        <end position="217"/>
    </location>
</feature>
<dbReference type="EMBL" id="SOAW01000003">
    <property type="protein sequence ID" value="TDT30013.1"/>
    <property type="molecule type" value="Genomic_DNA"/>
</dbReference>
<dbReference type="InterPro" id="IPR049170">
    <property type="entry name" value="GlnR_N"/>
</dbReference>
<dbReference type="SUPFAM" id="SSF52172">
    <property type="entry name" value="CheY-like"/>
    <property type="match status" value="1"/>
</dbReference>
<evidence type="ECO:0000256" key="1">
    <source>
        <dbReference type="ARBA" id="ARBA00022553"/>
    </source>
</evidence>
<dbReference type="InterPro" id="IPR016032">
    <property type="entry name" value="Sig_transdc_resp-reg_C-effctor"/>
</dbReference>
<dbReference type="Pfam" id="PF21695">
    <property type="entry name" value="GlnR_1st"/>
    <property type="match status" value="1"/>
</dbReference>
<name>A0A4R7J154_9ACTN</name>
<dbReference type="InterPro" id="IPR001867">
    <property type="entry name" value="OmpR/PhoB-type_DNA-bd"/>
</dbReference>
<evidence type="ECO:0000256" key="2">
    <source>
        <dbReference type="ARBA" id="ARBA00023012"/>
    </source>
</evidence>
<comment type="caution">
    <text evidence="9">The sequence shown here is derived from an EMBL/GenBank/DDBJ whole genome shotgun (WGS) entry which is preliminary data.</text>
</comment>
<dbReference type="InterPro" id="IPR039420">
    <property type="entry name" value="WalR-like"/>
</dbReference>
<keyword evidence="2" id="KW-0902">Two-component regulatory system</keyword>
<dbReference type="Proteomes" id="UP000295371">
    <property type="component" value="Unassembled WGS sequence"/>
</dbReference>
<dbReference type="Pfam" id="PF00486">
    <property type="entry name" value="Trans_reg_C"/>
    <property type="match status" value="1"/>
</dbReference>
<dbReference type="CDD" id="cd00383">
    <property type="entry name" value="trans_reg_C"/>
    <property type="match status" value="1"/>
</dbReference>
<dbReference type="Gene3D" id="1.10.10.10">
    <property type="entry name" value="Winged helix-like DNA-binding domain superfamily/Winged helix DNA-binding domain"/>
    <property type="match status" value="1"/>
</dbReference>
<keyword evidence="10" id="KW-1185">Reference proteome</keyword>
<dbReference type="AlphaFoldDB" id="A0A4R7J154"/>
<evidence type="ECO:0000256" key="6">
    <source>
        <dbReference type="ARBA" id="ARBA00023163"/>
    </source>
</evidence>
<dbReference type="GO" id="GO:0000156">
    <property type="term" value="F:phosphorelay response regulator activity"/>
    <property type="evidence" value="ECO:0007669"/>
    <property type="project" value="TreeGrafter"/>
</dbReference>
<dbReference type="SMART" id="SM00862">
    <property type="entry name" value="Trans_reg_C"/>
    <property type="match status" value="1"/>
</dbReference>
<dbReference type="InterPro" id="IPR011006">
    <property type="entry name" value="CheY-like_superfamily"/>
</dbReference>
<dbReference type="RefSeq" id="WP_208292982.1">
    <property type="nucleotide sequence ID" value="NZ_SOAW01000003.1"/>
</dbReference>
<keyword evidence="3" id="KW-0805">Transcription regulation</keyword>
<dbReference type="Gene3D" id="3.40.50.2300">
    <property type="match status" value="1"/>
</dbReference>
<keyword evidence="1" id="KW-0597">Phosphoprotein</keyword>
<dbReference type="GO" id="GO:0032993">
    <property type="term" value="C:protein-DNA complex"/>
    <property type="evidence" value="ECO:0007669"/>
    <property type="project" value="TreeGrafter"/>
</dbReference>
<dbReference type="GO" id="GO:0006355">
    <property type="term" value="P:regulation of DNA-templated transcription"/>
    <property type="evidence" value="ECO:0007669"/>
    <property type="project" value="InterPro"/>
</dbReference>
<dbReference type="SUPFAM" id="SSF46894">
    <property type="entry name" value="C-terminal effector domain of the bipartite response regulators"/>
    <property type="match status" value="1"/>
</dbReference>
<keyword evidence="4 7" id="KW-0238">DNA-binding</keyword>
<reference evidence="9 10" key="1">
    <citation type="submission" date="2019-03" db="EMBL/GenBank/DDBJ databases">
        <title>Genomic Encyclopedia of Archaeal and Bacterial Type Strains, Phase II (KMG-II): from individual species to whole genera.</title>
        <authorList>
            <person name="Goeker M."/>
        </authorList>
    </citation>
    <scope>NUCLEOTIDE SEQUENCE [LARGE SCALE GENOMIC DNA]</scope>
    <source>
        <strain evidence="9 10">DSM 24323</strain>
    </source>
</reference>
<proteinExistence type="predicted"/>
<evidence type="ECO:0000313" key="10">
    <source>
        <dbReference type="Proteomes" id="UP000295371"/>
    </source>
</evidence>
<gene>
    <name evidence="9" type="ORF">CLV29_3036</name>
</gene>
<dbReference type="PANTHER" id="PTHR48111:SF16">
    <property type="entry name" value="TRANSCRIPTIONAL REGULATORY PROTEIN GLNR"/>
    <property type="match status" value="1"/>
</dbReference>
<evidence type="ECO:0000259" key="8">
    <source>
        <dbReference type="PROSITE" id="PS51755"/>
    </source>
</evidence>
<dbReference type="GO" id="GO:0000976">
    <property type="term" value="F:transcription cis-regulatory region binding"/>
    <property type="evidence" value="ECO:0007669"/>
    <property type="project" value="TreeGrafter"/>
</dbReference>
<dbReference type="InterPro" id="IPR036388">
    <property type="entry name" value="WH-like_DNA-bd_sf"/>
</dbReference>
<sequence>MAQILLLAKHLQDANSVDILPALGLLSHQIRMIPSDASQLTELPSAELIMLDARTDLVNARAMCKLLSGTNQAPILVIMTDGGLATVAGDWGFDDFVMTNIGPAELEARIRLCLSSSHAEEVISSGGIEIDESAYAARLNGNSLDLTYTEFELLKYLVQHPGRVFSREQLLSDVWGYDYYGGTRTVDVHVRRLRAKLGPEYEQMIVTVRNVGYRLAAR</sequence>
<dbReference type="FunFam" id="1.10.10.10:FF:000216">
    <property type="entry name" value="DNA-binding response regulator"/>
    <property type="match status" value="1"/>
</dbReference>
<evidence type="ECO:0000256" key="3">
    <source>
        <dbReference type="ARBA" id="ARBA00023015"/>
    </source>
</evidence>
<feature type="domain" description="OmpR/PhoB-type" evidence="8">
    <location>
        <begin position="120"/>
        <end position="217"/>
    </location>
</feature>
<evidence type="ECO:0000256" key="7">
    <source>
        <dbReference type="PROSITE-ProRule" id="PRU01091"/>
    </source>
</evidence>
<keyword evidence="6" id="KW-0804">Transcription</keyword>
<protein>
    <submittedName>
        <fullName evidence="9">DNA-binding response OmpR family regulator</fullName>
    </submittedName>
</protein>
<evidence type="ECO:0000256" key="5">
    <source>
        <dbReference type="ARBA" id="ARBA00023159"/>
    </source>
</evidence>
<evidence type="ECO:0000313" key="9">
    <source>
        <dbReference type="EMBL" id="TDT30013.1"/>
    </source>
</evidence>
<dbReference type="PANTHER" id="PTHR48111">
    <property type="entry name" value="REGULATOR OF RPOS"/>
    <property type="match status" value="1"/>
</dbReference>